<evidence type="ECO:0000256" key="4">
    <source>
        <dbReference type="ARBA" id="ARBA00022475"/>
    </source>
</evidence>
<dbReference type="PANTHER" id="PTHR43166">
    <property type="entry name" value="AMINO ACID IMPORT ATP-BINDING PROTEIN"/>
    <property type="match status" value="1"/>
</dbReference>
<evidence type="ECO:0000313" key="11">
    <source>
        <dbReference type="Proteomes" id="UP000536624"/>
    </source>
</evidence>
<protein>
    <submittedName>
        <fullName evidence="10">Peptide ABC transporter ATP-binding protein</fullName>
    </submittedName>
</protein>
<evidence type="ECO:0000313" key="10">
    <source>
        <dbReference type="EMBL" id="NIY69395.1"/>
    </source>
</evidence>
<evidence type="ECO:0000256" key="2">
    <source>
        <dbReference type="ARBA" id="ARBA00005417"/>
    </source>
</evidence>
<organism evidence="10 11">
    <name type="scientific">Streptomyces malaysiensis</name>
    <dbReference type="NCBI Taxonomy" id="92644"/>
    <lineage>
        <taxon>Bacteria</taxon>
        <taxon>Bacillati</taxon>
        <taxon>Actinomycetota</taxon>
        <taxon>Actinomycetes</taxon>
        <taxon>Kitasatosporales</taxon>
        <taxon>Streptomycetaceae</taxon>
        <taxon>Streptomyces</taxon>
        <taxon>Streptomyces violaceusniger group</taxon>
    </lineage>
</organism>
<dbReference type="EMBL" id="JAALLH010000001">
    <property type="protein sequence ID" value="NIY69395.1"/>
    <property type="molecule type" value="Genomic_DNA"/>
</dbReference>
<dbReference type="GO" id="GO:0016887">
    <property type="term" value="F:ATP hydrolysis activity"/>
    <property type="evidence" value="ECO:0007669"/>
    <property type="project" value="InterPro"/>
</dbReference>
<keyword evidence="5" id="KW-0547">Nucleotide-binding</keyword>
<dbReference type="SMART" id="SM00382">
    <property type="entry name" value="AAA"/>
    <property type="match status" value="1"/>
</dbReference>
<dbReference type="InterPro" id="IPR030679">
    <property type="entry name" value="ABC_ATPase_HisP-typ"/>
</dbReference>
<dbReference type="PROSITE" id="PS00211">
    <property type="entry name" value="ABC_TRANSPORTER_1"/>
    <property type="match status" value="1"/>
</dbReference>
<name>A0A7X6B116_STRMQ</name>
<dbReference type="Pfam" id="PF00005">
    <property type="entry name" value="ABC_tran"/>
    <property type="match status" value="1"/>
</dbReference>
<dbReference type="Proteomes" id="UP000536624">
    <property type="component" value="Unassembled WGS sequence"/>
</dbReference>
<dbReference type="InterPro" id="IPR017871">
    <property type="entry name" value="ABC_transporter-like_CS"/>
</dbReference>
<comment type="subcellular location">
    <subcellularLocation>
        <location evidence="1">Cell membrane</location>
        <topology evidence="1">Peripheral membrane protein</topology>
    </subcellularLocation>
</comment>
<comment type="similarity">
    <text evidence="2">Belongs to the ABC transporter superfamily.</text>
</comment>
<dbReference type="AlphaFoldDB" id="A0A7X6B116"/>
<dbReference type="RefSeq" id="WP_167504007.1">
    <property type="nucleotide sequence ID" value="NZ_JAALLH010000001.1"/>
</dbReference>
<keyword evidence="4" id="KW-1003">Cell membrane</keyword>
<evidence type="ECO:0000256" key="1">
    <source>
        <dbReference type="ARBA" id="ARBA00004202"/>
    </source>
</evidence>
<proteinExistence type="inferred from homology"/>
<evidence type="ECO:0000259" key="9">
    <source>
        <dbReference type="PROSITE" id="PS50893"/>
    </source>
</evidence>
<evidence type="ECO:0000256" key="3">
    <source>
        <dbReference type="ARBA" id="ARBA00022448"/>
    </source>
</evidence>
<evidence type="ECO:0000256" key="7">
    <source>
        <dbReference type="ARBA" id="ARBA00022970"/>
    </source>
</evidence>
<dbReference type="SUPFAM" id="SSF52540">
    <property type="entry name" value="P-loop containing nucleoside triphosphate hydrolases"/>
    <property type="match status" value="1"/>
</dbReference>
<dbReference type="InterPro" id="IPR003439">
    <property type="entry name" value="ABC_transporter-like_ATP-bd"/>
</dbReference>
<dbReference type="PANTHER" id="PTHR43166:SF9">
    <property type="entry name" value="GLUTAMATE_ASPARTATE IMPORT ATP-BINDING PROTEIN GLTL"/>
    <property type="match status" value="1"/>
</dbReference>
<dbReference type="GO" id="GO:0015424">
    <property type="term" value="F:ABC-type amino acid transporter activity"/>
    <property type="evidence" value="ECO:0007669"/>
    <property type="project" value="InterPro"/>
</dbReference>
<keyword evidence="6 10" id="KW-0067">ATP-binding</keyword>
<keyword evidence="7" id="KW-0029">Amino-acid transport</keyword>
<dbReference type="InterPro" id="IPR027417">
    <property type="entry name" value="P-loop_NTPase"/>
</dbReference>
<reference evidence="10 11" key="1">
    <citation type="submission" date="2020-02" db="EMBL/GenBank/DDBJ databases">
        <title>Streptomyces malaysiensis DSM14702 (JHCC583434, PFL_A843) Genome sequencing and assembly.</title>
        <authorList>
            <person name="Samborskyy M."/>
        </authorList>
    </citation>
    <scope>NUCLEOTIDE SEQUENCE [LARGE SCALE GENOMIC DNA]</scope>
    <source>
        <strain evidence="10 11">DSM 14702</strain>
    </source>
</reference>
<dbReference type="GO" id="GO:0005886">
    <property type="term" value="C:plasma membrane"/>
    <property type="evidence" value="ECO:0007669"/>
    <property type="project" value="UniProtKB-SubCell"/>
</dbReference>
<gene>
    <name evidence="10" type="ORF">SMALB_7519</name>
</gene>
<dbReference type="InterPro" id="IPR003593">
    <property type="entry name" value="AAA+_ATPase"/>
</dbReference>
<evidence type="ECO:0000256" key="6">
    <source>
        <dbReference type="ARBA" id="ARBA00022840"/>
    </source>
</evidence>
<dbReference type="PIRSF" id="PIRSF039085">
    <property type="entry name" value="ABC_ATPase_HisP"/>
    <property type="match status" value="1"/>
</dbReference>
<comment type="caution">
    <text evidence="10">The sequence shown here is derived from an EMBL/GenBank/DDBJ whole genome shotgun (WGS) entry which is preliminary data.</text>
</comment>
<keyword evidence="8" id="KW-0472">Membrane</keyword>
<dbReference type="PROSITE" id="PS50893">
    <property type="entry name" value="ABC_TRANSPORTER_2"/>
    <property type="match status" value="1"/>
</dbReference>
<sequence>MTHDTADTAENPPRSGRTARTVLVAEGLGCAYHGKSVVSEVDLTVPAGQTVAVLGPSGAGKSTMLRCLAGLEQLASGSVDFQGELLSKAGTKPRSMGGRIGMVFQQFNLFPHLTAMENVALAPQRVLRTPRAQARTEALALLERVGLAEHAGHFPYELSGGQQQRVAIARALAMRPELMLFDEPTSALDPEFTREVLAVMRDLAASGMTVVVVTHEMAFARQSADRVVFMADGRIVEDGPAEKVFTAPQQDRTRRFFEQILGE</sequence>
<evidence type="ECO:0000256" key="8">
    <source>
        <dbReference type="ARBA" id="ARBA00023136"/>
    </source>
</evidence>
<accession>A0A7X6B116</accession>
<dbReference type="GO" id="GO:0005524">
    <property type="term" value="F:ATP binding"/>
    <property type="evidence" value="ECO:0007669"/>
    <property type="project" value="UniProtKB-KW"/>
</dbReference>
<evidence type="ECO:0000256" key="5">
    <source>
        <dbReference type="ARBA" id="ARBA00022741"/>
    </source>
</evidence>
<keyword evidence="3" id="KW-0813">Transport</keyword>
<dbReference type="Gene3D" id="3.40.50.300">
    <property type="entry name" value="P-loop containing nucleotide triphosphate hydrolases"/>
    <property type="match status" value="1"/>
</dbReference>
<dbReference type="InterPro" id="IPR050086">
    <property type="entry name" value="MetN_ABC_transporter-like"/>
</dbReference>
<feature type="domain" description="ABC transporter" evidence="9">
    <location>
        <begin position="23"/>
        <end position="257"/>
    </location>
</feature>